<dbReference type="RefSeq" id="WP_007083609.1">
    <property type="nucleotide sequence ID" value="NZ_AJLS01000034.1"/>
</dbReference>
<feature type="transmembrane region" description="Helical" evidence="1">
    <location>
        <begin position="45"/>
        <end position="66"/>
    </location>
</feature>
<keyword evidence="1" id="KW-0812">Transmembrane</keyword>
<evidence type="ECO:0000313" key="3">
    <source>
        <dbReference type="Proteomes" id="UP000006316"/>
    </source>
</evidence>
<feature type="transmembrane region" description="Helical" evidence="1">
    <location>
        <begin position="182"/>
        <end position="202"/>
    </location>
</feature>
<dbReference type="EMBL" id="AJLS01000034">
    <property type="protein sequence ID" value="EKN71077.1"/>
    <property type="molecule type" value="Genomic_DNA"/>
</dbReference>
<feature type="transmembrane region" description="Helical" evidence="1">
    <location>
        <begin position="156"/>
        <end position="175"/>
    </location>
</feature>
<keyword evidence="1" id="KW-0472">Membrane</keyword>
<keyword evidence="1" id="KW-1133">Transmembrane helix</keyword>
<dbReference type="AlphaFoldDB" id="K6DEX3"/>
<dbReference type="PATRIC" id="fig|1117379.3.peg.580"/>
<accession>K6DEX3</accession>
<dbReference type="OrthoDB" id="2339365at2"/>
<feature type="transmembrane region" description="Helical" evidence="1">
    <location>
        <begin position="130"/>
        <end position="150"/>
    </location>
</feature>
<comment type="caution">
    <text evidence="2">The sequence shown here is derived from an EMBL/GenBank/DDBJ whole genome shotgun (WGS) entry which is preliminary data.</text>
</comment>
<gene>
    <name evidence="2" type="ORF">BABA_02842</name>
</gene>
<reference evidence="2 3" key="1">
    <citation type="journal article" date="2012" name="Front. Microbiol.">
        <title>Redundancy and modularity in membrane-associated dissimilatory nitrate reduction in Bacillus.</title>
        <authorList>
            <person name="Heylen K."/>
            <person name="Keltjens J."/>
        </authorList>
    </citation>
    <scope>NUCLEOTIDE SEQUENCE [LARGE SCALE GENOMIC DNA]</scope>
    <source>
        <strain evidence="3">LMG 21833T</strain>
    </source>
</reference>
<feature type="transmembrane region" description="Helical" evidence="1">
    <location>
        <begin position="73"/>
        <end position="92"/>
    </location>
</feature>
<proteinExistence type="predicted"/>
<keyword evidence="3" id="KW-1185">Reference proteome</keyword>
<evidence type="ECO:0000256" key="1">
    <source>
        <dbReference type="SAM" id="Phobius"/>
    </source>
</evidence>
<dbReference type="Pfam" id="PF20128">
    <property type="entry name" value="DUF6518"/>
    <property type="match status" value="1"/>
</dbReference>
<evidence type="ECO:0000313" key="2">
    <source>
        <dbReference type="EMBL" id="EKN71077.1"/>
    </source>
</evidence>
<feature type="transmembrane region" description="Helical" evidence="1">
    <location>
        <begin position="21"/>
        <end position="39"/>
    </location>
</feature>
<dbReference type="InterPro" id="IPR045393">
    <property type="entry name" value="DUF6518"/>
</dbReference>
<dbReference type="eggNOG" id="ENOG50305ST">
    <property type="taxonomic scope" value="Bacteria"/>
</dbReference>
<feature type="transmembrane region" description="Helical" evidence="1">
    <location>
        <begin position="104"/>
        <end position="123"/>
    </location>
</feature>
<name>K6DEX3_9BACI</name>
<protein>
    <submittedName>
        <fullName evidence="2">Uncharacterized protein</fullName>
    </submittedName>
</protein>
<organism evidence="2 3">
    <name type="scientific">Neobacillus bataviensis LMG 21833</name>
    <dbReference type="NCBI Taxonomy" id="1117379"/>
    <lineage>
        <taxon>Bacteria</taxon>
        <taxon>Bacillati</taxon>
        <taxon>Bacillota</taxon>
        <taxon>Bacilli</taxon>
        <taxon>Bacillales</taxon>
        <taxon>Bacillaceae</taxon>
        <taxon>Neobacillus</taxon>
    </lineage>
</organism>
<sequence length="205" mass="22931">MKEKLVYIRAKSDKVPPLQKRLVKVLLFFLLGALLGFLAKFTDGSVVGLIGSYLGFWVAVTTIIAVRSRSPKAAALHAFVFLIAMLFAYYSYSTVLFEFFPKDYFIAWGSIALLSPLAGYAVWYAKGNGWFAAFCAASPISLLLVEGYSFFNMLSIPRGFDLILAILLFIILPANHFQRLRMLPIVTLLFFLIERLGAFNYLPGS</sequence>
<dbReference type="STRING" id="1117379.BABA_02842"/>
<dbReference type="Proteomes" id="UP000006316">
    <property type="component" value="Unassembled WGS sequence"/>
</dbReference>